<proteinExistence type="inferred from homology"/>
<dbReference type="GO" id="GO:0008023">
    <property type="term" value="C:transcription elongation factor complex"/>
    <property type="evidence" value="ECO:0007669"/>
    <property type="project" value="InterPro"/>
</dbReference>
<evidence type="ECO:0000256" key="5">
    <source>
        <dbReference type="ARBA" id="ARBA00023242"/>
    </source>
</evidence>
<keyword evidence="10" id="KW-1185">Reference proteome</keyword>
<name>A0A423T644_PENVA</name>
<keyword evidence="9" id="KW-0251">Elongation factor</keyword>
<protein>
    <submittedName>
        <fullName evidence="9">Putative RNA polymerase II elongation factor ELL</fullName>
    </submittedName>
</protein>
<dbReference type="GO" id="GO:0003746">
    <property type="term" value="F:translation elongation factor activity"/>
    <property type="evidence" value="ECO:0007669"/>
    <property type="project" value="UniProtKB-KW"/>
</dbReference>
<evidence type="ECO:0000313" key="9">
    <source>
        <dbReference type="EMBL" id="ROT71972.1"/>
    </source>
</evidence>
<evidence type="ECO:0000313" key="10">
    <source>
        <dbReference type="Proteomes" id="UP000283509"/>
    </source>
</evidence>
<dbReference type="GO" id="GO:0032968">
    <property type="term" value="P:positive regulation of transcription elongation by RNA polymerase II"/>
    <property type="evidence" value="ECO:0007669"/>
    <property type="project" value="TreeGrafter"/>
</dbReference>
<accession>A0A423T644</accession>
<keyword evidence="5" id="KW-0539">Nucleus</keyword>
<dbReference type="GO" id="GO:0000987">
    <property type="term" value="F:cis-regulatory region sequence-specific DNA binding"/>
    <property type="evidence" value="ECO:0007669"/>
    <property type="project" value="TreeGrafter"/>
</dbReference>
<sequence length="388" mass="43800">ERIVQLLAVKNYKKEELKNRLYSDGIKEKDKRLLAGVLNSVLNSVSQVRDNVHHLSRHLWAEVREDWPFYTDAEKQAVKKNKPQNLTPPGNDSGHSPTPALPVSPASQGLKRPHEEVFDPTAKRPRWNASKFTKRKFENKLDSQAASRLEPQSDARADAKVDSRGVSNGRHHLAKDESPRVNGTISPAAAAADAAAAAAASKSALTTSPVRQSSPRHRHNGVSTRQSSGNHSPINGISNGLTNGHGNPPHRTNGHARVESSSIPSSSPDSHHGGDDGDPEYLRTYTEIVSSDQRSRYKADFNEQYQEYLRLHSYIEERTRPFSDLDERLRNETIGSEEYNTIRAQILRKYQATQQDSEYLQKKQRYNYLHEKLTYIKMLVREYDTKHS</sequence>
<dbReference type="EMBL" id="QCYY01002219">
    <property type="protein sequence ID" value="ROT71972.1"/>
    <property type="molecule type" value="Genomic_DNA"/>
</dbReference>
<comment type="similarity">
    <text evidence="2 6">Belongs to the ELL/occludin family.</text>
</comment>
<dbReference type="GO" id="GO:0042795">
    <property type="term" value="P:snRNA transcription by RNA polymerase II"/>
    <property type="evidence" value="ECO:0007669"/>
    <property type="project" value="TreeGrafter"/>
</dbReference>
<keyword evidence="3" id="KW-0805">Transcription regulation</keyword>
<evidence type="ECO:0000256" key="7">
    <source>
        <dbReference type="SAM" id="MobiDB-lite"/>
    </source>
</evidence>
<feature type="non-terminal residue" evidence="9">
    <location>
        <position position="1"/>
    </location>
</feature>
<feature type="region of interest" description="Disordered" evidence="7">
    <location>
        <begin position="202"/>
        <end position="281"/>
    </location>
</feature>
<reference evidence="9 10" key="1">
    <citation type="submission" date="2018-04" db="EMBL/GenBank/DDBJ databases">
        <authorList>
            <person name="Zhang X."/>
            <person name="Yuan J."/>
            <person name="Li F."/>
            <person name="Xiang J."/>
        </authorList>
    </citation>
    <scope>NUCLEOTIDE SEQUENCE [LARGE SCALE GENOMIC DNA]</scope>
    <source>
        <tissue evidence="9">Muscle</tissue>
    </source>
</reference>
<dbReference type="Gene3D" id="6.10.140.340">
    <property type="match status" value="1"/>
</dbReference>
<dbReference type="InterPro" id="IPR019464">
    <property type="entry name" value="ELL_N"/>
</dbReference>
<evidence type="ECO:0000259" key="8">
    <source>
        <dbReference type="PROSITE" id="PS51980"/>
    </source>
</evidence>
<reference evidence="9 10" key="2">
    <citation type="submission" date="2019-01" db="EMBL/GenBank/DDBJ databases">
        <title>The decoding of complex shrimp genome reveals the adaptation for benthos swimmer, frequently molting mechanism and breeding impact on genome.</title>
        <authorList>
            <person name="Sun Y."/>
            <person name="Gao Y."/>
            <person name="Yu Y."/>
        </authorList>
    </citation>
    <scope>NUCLEOTIDE SEQUENCE [LARGE SCALE GENOMIC DNA]</scope>
    <source>
        <tissue evidence="9">Muscle</tissue>
    </source>
</reference>
<dbReference type="SUPFAM" id="SSF46785">
    <property type="entry name" value="Winged helix' DNA-binding domain"/>
    <property type="match status" value="1"/>
</dbReference>
<feature type="compositionally biased region" description="Basic and acidic residues" evidence="7">
    <location>
        <begin position="151"/>
        <end position="163"/>
    </location>
</feature>
<evidence type="ECO:0000256" key="1">
    <source>
        <dbReference type="ARBA" id="ARBA00004123"/>
    </source>
</evidence>
<dbReference type="InterPro" id="IPR042065">
    <property type="entry name" value="E3_ELL-like"/>
</dbReference>
<dbReference type="PANTHER" id="PTHR23288:SF17">
    <property type="entry name" value="RNA POLYMERASE II ELONGATION FACTOR ELL"/>
    <property type="match status" value="1"/>
</dbReference>
<feature type="compositionally biased region" description="Polar residues" evidence="7">
    <location>
        <begin position="221"/>
        <end position="245"/>
    </location>
</feature>
<dbReference type="OrthoDB" id="6284217at2759"/>
<dbReference type="PANTHER" id="PTHR23288">
    <property type="entry name" value="OCCLUDIN AND RNA POLYMERASE II ELONGATION FACTOR ELL"/>
    <property type="match status" value="1"/>
</dbReference>
<feature type="region of interest" description="Disordered" evidence="7">
    <location>
        <begin position="77"/>
        <end position="183"/>
    </location>
</feature>
<dbReference type="Proteomes" id="UP000283509">
    <property type="component" value="Unassembled WGS sequence"/>
</dbReference>
<feature type="compositionally biased region" description="Polar residues" evidence="7">
    <location>
        <begin position="203"/>
        <end position="213"/>
    </location>
</feature>
<evidence type="ECO:0000256" key="3">
    <source>
        <dbReference type="ARBA" id="ARBA00023015"/>
    </source>
</evidence>
<evidence type="ECO:0000256" key="4">
    <source>
        <dbReference type="ARBA" id="ARBA00023163"/>
    </source>
</evidence>
<organism evidence="9 10">
    <name type="scientific">Penaeus vannamei</name>
    <name type="common">Whiteleg shrimp</name>
    <name type="synonym">Litopenaeus vannamei</name>
    <dbReference type="NCBI Taxonomy" id="6689"/>
    <lineage>
        <taxon>Eukaryota</taxon>
        <taxon>Metazoa</taxon>
        <taxon>Ecdysozoa</taxon>
        <taxon>Arthropoda</taxon>
        <taxon>Crustacea</taxon>
        <taxon>Multicrustacea</taxon>
        <taxon>Malacostraca</taxon>
        <taxon>Eumalacostraca</taxon>
        <taxon>Eucarida</taxon>
        <taxon>Decapoda</taxon>
        <taxon>Dendrobranchiata</taxon>
        <taxon>Penaeoidea</taxon>
        <taxon>Penaeidae</taxon>
        <taxon>Penaeus</taxon>
    </lineage>
</organism>
<dbReference type="Pfam" id="PF10390">
    <property type="entry name" value="ELL"/>
    <property type="match status" value="1"/>
</dbReference>
<comment type="subcellular location">
    <subcellularLocation>
        <location evidence="1">Nucleus</location>
    </subcellularLocation>
</comment>
<comment type="caution">
    <text evidence="9">The sequence shown here is derived from an EMBL/GenBank/DDBJ whole genome shotgun (WGS) entry which is preliminary data.</text>
</comment>
<dbReference type="GO" id="GO:0006368">
    <property type="term" value="P:transcription elongation by RNA polymerase II"/>
    <property type="evidence" value="ECO:0007669"/>
    <property type="project" value="InterPro"/>
</dbReference>
<dbReference type="InterPro" id="IPR010844">
    <property type="entry name" value="Occludin_ELL"/>
</dbReference>
<dbReference type="Pfam" id="PF07303">
    <property type="entry name" value="Occludin_ELL"/>
    <property type="match status" value="1"/>
</dbReference>
<evidence type="ECO:0000256" key="6">
    <source>
        <dbReference type="PROSITE-ProRule" id="PRU01324"/>
    </source>
</evidence>
<dbReference type="InterPro" id="IPR031176">
    <property type="entry name" value="ELL/occludin"/>
</dbReference>
<dbReference type="SUPFAM" id="SSF144292">
    <property type="entry name" value="occludin/ELL-like"/>
    <property type="match status" value="1"/>
</dbReference>
<feature type="domain" description="OCEL" evidence="8">
    <location>
        <begin position="279"/>
        <end position="388"/>
    </location>
</feature>
<gene>
    <name evidence="9" type="ORF">C7M84_009652</name>
</gene>
<evidence type="ECO:0000256" key="2">
    <source>
        <dbReference type="ARBA" id="ARBA00009171"/>
    </source>
</evidence>
<keyword evidence="9" id="KW-0648">Protein biosynthesis</keyword>
<dbReference type="PROSITE" id="PS51980">
    <property type="entry name" value="OCEL"/>
    <property type="match status" value="1"/>
</dbReference>
<dbReference type="InterPro" id="IPR036390">
    <property type="entry name" value="WH_DNA-bd_sf"/>
</dbReference>
<feature type="compositionally biased region" description="Polar residues" evidence="7">
    <location>
        <begin position="83"/>
        <end position="96"/>
    </location>
</feature>
<dbReference type="STRING" id="6689.A0A423T644"/>
<dbReference type="Gene3D" id="1.10.10.2670">
    <property type="entry name" value="E3 ubiquitin-protein ligase"/>
    <property type="match status" value="1"/>
</dbReference>
<keyword evidence="4" id="KW-0804">Transcription</keyword>
<dbReference type="AlphaFoldDB" id="A0A423T644"/>